<proteinExistence type="predicted"/>
<evidence type="ECO:0000259" key="1">
    <source>
        <dbReference type="Pfam" id="PF00656"/>
    </source>
</evidence>
<dbReference type="GO" id="GO:0004197">
    <property type="term" value="F:cysteine-type endopeptidase activity"/>
    <property type="evidence" value="ECO:0007669"/>
    <property type="project" value="InterPro"/>
</dbReference>
<name>A0A078B1I7_STYLE</name>
<organism evidence="2 3">
    <name type="scientific">Stylonychia lemnae</name>
    <name type="common">Ciliate</name>
    <dbReference type="NCBI Taxonomy" id="5949"/>
    <lineage>
        <taxon>Eukaryota</taxon>
        <taxon>Sar</taxon>
        <taxon>Alveolata</taxon>
        <taxon>Ciliophora</taxon>
        <taxon>Intramacronucleata</taxon>
        <taxon>Spirotrichea</taxon>
        <taxon>Stichotrichia</taxon>
        <taxon>Sporadotrichida</taxon>
        <taxon>Oxytrichidae</taxon>
        <taxon>Stylonychinae</taxon>
        <taxon>Stylonychia</taxon>
    </lineage>
</organism>
<dbReference type="GO" id="GO:0006508">
    <property type="term" value="P:proteolysis"/>
    <property type="evidence" value="ECO:0007669"/>
    <property type="project" value="InterPro"/>
</dbReference>
<reference evidence="2 3" key="1">
    <citation type="submission" date="2014-06" db="EMBL/GenBank/DDBJ databases">
        <authorList>
            <person name="Swart Estienne"/>
        </authorList>
    </citation>
    <scope>NUCLEOTIDE SEQUENCE [LARGE SCALE GENOMIC DNA]</scope>
    <source>
        <strain evidence="2 3">130c</strain>
    </source>
</reference>
<evidence type="ECO:0000313" key="2">
    <source>
        <dbReference type="EMBL" id="CDW87113.1"/>
    </source>
</evidence>
<dbReference type="Proteomes" id="UP000039865">
    <property type="component" value="Unassembled WGS sequence"/>
</dbReference>
<dbReference type="Pfam" id="PF00656">
    <property type="entry name" value="Peptidase_C14"/>
    <property type="match status" value="1"/>
</dbReference>
<keyword evidence="3" id="KW-1185">Reference proteome</keyword>
<gene>
    <name evidence="2" type="primary">Contig11906.g12740</name>
    <name evidence="2" type="ORF">STYLEM_16215</name>
</gene>
<protein>
    <recommendedName>
        <fullName evidence="1">Peptidase C14 caspase domain-containing protein</fullName>
    </recommendedName>
</protein>
<dbReference type="InParanoid" id="A0A078B1I7"/>
<sequence length="573" mass="66648">MDSHYARAPNHEMQLISLLVGCTNYPDYESAKPAIDLRRVKNYLKTIQFESTEIINPTIIDFKAELTKIQQTMPTVSHSVLFIYFSGKAKIINDKTCLILMNRDGQELELDVIDHLKSEGYNQNYEIVFLKDIDVPGHQQENHLHEHNLNRAINVSIVQKLKSIEMISSSQDFKDQDLFGWGIKTSTNQKQALPSVLYAKISNVVCQEFMELVKDDKIANQFCRFDHSIQITDQRQDLKIQELVDFFNIENNYLFFEDNSMSDIMERCSIKNFYLVSNEEMAIIFDGQKFEKIFEYQTLSIDGEHLGDCTKTISRQFLKGGQYVTSILPVHNGKSLIFGTNTGYINTFEYIKSSSDLTYGNYAINKDVTENGVVSEVKDMIFYKDAIFLAIIANYVSIFRYDSNYQKCYSNIIYLKSIKFEFNLNKLKLSHTGHLIAIETFHYYILGENFDDIAFLQDPYMQNVPIKQGTHHQFDAGDYINHKDLKKQVYLTANENTIFCNTHNVDGNQYQIQIYSNNYHEVEFTDGPLFNRIKKDLMIIPTKRNDGTYLDFYELENPLFEFVIPTMQQNPNN</sequence>
<dbReference type="Gene3D" id="3.40.50.1460">
    <property type="match status" value="1"/>
</dbReference>
<accession>A0A078B1I7</accession>
<evidence type="ECO:0000313" key="3">
    <source>
        <dbReference type="Proteomes" id="UP000039865"/>
    </source>
</evidence>
<dbReference type="InterPro" id="IPR011600">
    <property type="entry name" value="Pept_C14_caspase"/>
</dbReference>
<dbReference type="EMBL" id="CCKQ01015292">
    <property type="protein sequence ID" value="CDW87113.1"/>
    <property type="molecule type" value="Genomic_DNA"/>
</dbReference>
<dbReference type="AlphaFoldDB" id="A0A078B1I7"/>
<feature type="domain" description="Peptidase C14 caspase" evidence="1">
    <location>
        <begin position="17"/>
        <end position="112"/>
    </location>
</feature>